<protein>
    <submittedName>
        <fullName evidence="2">RidA family protein</fullName>
    </submittedName>
</protein>
<dbReference type="Pfam" id="PF01042">
    <property type="entry name" value="Ribonuc_L-PSP"/>
    <property type="match status" value="1"/>
</dbReference>
<dbReference type="PANTHER" id="PTHR43857">
    <property type="entry name" value="BLR7761 PROTEIN"/>
    <property type="match status" value="1"/>
</dbReference>
<dbReference type="CDD" id="cd06154">
    <property type="entry name" value="YjgF_YER057c_UK114_like_6"/>
    <property type="match status" value="1"/>
</dbReference>
<sequence length="139" mass="15002">MNPPGQDRSAVMSERQNVSTGSPYEPAFGFSRAVRIGNVISVAGTAPLAPDGKTVAVGDAAAQMRRCLEISRLAIEQLGGGMENVIRTRTLLTRIEDWEAVGKVHGEVFGSIRPVNTVVQVVRFIDPEWLVETEVDAVL</sequence>
<keyword evidence="3" id="KW-1185">Reference proteome</keyword>
<evidence type="ECO:0000256" key="1">
    <source>
        <dbReference type="SAM" id="MobiDB-lite"/>
    </source>
</evidence>
<proteinExistence type="predicted"/>
<dbReference type="InterPro" id="IPR006175">
    <property type="entry name" value="YjgF/YER057c/UK114"/>
</dbReference>
<dbReference type="Proteomes" id="UP001429984">
    <property type="component" value="Unassembled WGS sequence"/>
</dbReference>
<feature type="region of interest" description="Disordered" evidence="1">
    <location>
        <begin position="1"/>
        <end position="23"/>
    </location>
</feature>
<gene>
    <name evidence="2" type="ORF">IU514_16010</name>
</gene>
<accession>A0ABS0B944</accession>
<organism evidence="2 3">
    <name type="scientific">Lysobacter niastensis</name>
    <dbReference type="NCBI Taxonomy" id="380629"/>
    <lineage>
        <taxon>Bacteria</taxon>
        <taxon>Pseudomonadati</taxon>
        <taxon>Pseudomonadota</taxon>
        <taxon>Gammaproteobacteria</taxon>
        <taxon>Lysobacterales</taxon>
        <taxon>Lysobacteraceae</taxon>
        <taxon>Lysobacter</taxon>
    </lineage>
</organism>
<name>A0ABS0B944_9GAMM</name>
<evidence type="ECO:0000313" key="2">
    <source>
        <dbReference type="EMBL" id="MBF6025540.1"/>
    </source>
</evidence>
<comment type="caution">
    <text evidence="2">The sequence shown here is derived from an EMBL/GenBank/DDBJ whole genome shotgun (WGS) entry which is preliminary data.</text>
</comment>
<dbReference type="InterPro" id="IPR035959">
    <property type="entry name" value="RutC-like_sf"/>
</dbReference>
<dbReference type="PANTHER" id="PTHR43857:SF1">
    <property type="entry name" value="YJGH FAMILY PROTEIN"/>
    <property type="match status" value="1"/>
</dbReference>
<reference evidence="2 3" key="1">
    <citation type="submission" date="2020-11" db="EMBL/GenBank/DDBJ databases">
        <title>Draft Genome Sequence and Secondary Metabolite Biosynthetic Potential of the Lysobacter niastensis Type strain DSM 18481.</title>
        <authorList>
            <person name="Turrini P."/>
            <person name="Artuso I."/>
            <person name="Tescari M."/>
            <person name="Lugli G.A."/>
            <person name="Frangipani E."/>
            <person name="Ventura M."/>
            <person name="Visca P."/>
        </authorList>
    </citation>
    <scope>NUCLEOTIDE SEQUENCE [LARGE SCALE GENOMIC DNA]</scope>
    <source>
        <strain evidence="2 3">DSM 18481</strain>
    </source>
</reference>
<dbReference type="EMBL" id="JADLZT010000009">
    <property type="protein sequence ID" value="MBF6025540.1"/>
    <property type="molecule type" value="Genomic_DNA"/>
</dbReference>
<dbReference type="SUPFAM" id="SSF55298">
    <property type="entry name" value="YjgF-like"/>
    <property type="match status" value="1"/>
</dbReference>
<dbReference type="Gene3D" id="3.30.1330.40">
    <property type="entry name" value="RutC-like"/>
    <property type="match status" value="1"/>
</dbReference>
<evidence type="ECO:0000313" key="3">
    <source>
        <dbReference type="Proteomes" id="UP001429984"/>
    </source>
</evidence>